<evidence type="ECO:0000313" key="2">
    <source>
        <dbReference type="EMBL" id="OCL10011.1"/>
    </source>
</evidence>
<protein>
    <submittedName>
        <fullName evidence="2">Uncharacterized protein</fullName>
    </submittedName>
</protein>
<gene>
    <name evidence="2" type="ORF">AOQ84DRAFT_8136</name>
</gene>
<accession>A0A8E2F3W8</accession>
<feature type="region of interest" description="Disordered" evidence="1">
    <location>
        <begin position="1"/>
        <end position="59"/>
    </location>
</feature>
<reference evidence="2 3" key="1">
    <citation type="journal article" date="2016" name="Nat. Commun.">
        <title>Ectomycorrhizal ecology is imprinted in the genome of the dominant symbiotic fungus Cenococcum geophilum.</title>
        <authorList>
            <consortium name="DOE Joint Genome Institute"/>
            <person name="Peter M."/>
            <person name="Kohler A."/>
            <person name="Ohm R.A."/>
            <person name="Kuo A."/>
            <person name="Krutzmann J."/>
            <person name="Morin E."/>
            <person name="Arend M."/>
            <person name="Barry K.W."/>
            <person name="Binder M."/>
            <person name="Choi C."/>
            <person name="Clum A."/>
            <person name="Copeland A."/>
            <person name="Grisel N."/>
            <person name="Haridas S."/>
            <person name="Kipfer T."/>
            <person name="LaButti K."/>
            <person name="Lindquist E."/>
            <person name="Lipzen A."/>
            <person name="Maire R."/>
            <person name="Meier B."/>
            <person name="Mihaltcheva S."/>
            <person name="Molinier V."/>
            <person name="Murat C."/>
            <person name="Poggeler S."/>
            <person name="Quandt C.A."/>
            <person name="Sperisen C."/>
            <person name="Tritt A."/>
            <person name="Tisserant E."/>
            <person name="Crous P.W."/>
            <person name="Henrissat B."/>
            <person name="Nehls U."/>
            <person name="Egli S."/>
            <person name="Spatafora J.W."/>
            <person name="Grigoriev I.V."/>
            <person name="Martin F.M."/>
        </authorList>
    </citation>
    <scope>NUCLEOTIDE SEQUENCE [LARGE SCALE GENOMIC DNA]</scope>
    <source>
        <strain evidence="2 3">CBS 207.34</strain>
    </source>
</reference>
<proteinExistence type="predicted"/>
<dbReference type="AlphaFoldDB" id="A0A8E2F3W8"/>
<evidence type="ECO:0000313" key="3">
    <source>
        <dbReference type="Proteomes" id="UP000250140"/>
    </source>
</evidence>
<evidence type="ECO:0000256" key="1">
    <source>
        <dbReference type="SAM" id="MobiDB-lite"/>
    </source>
</evidence>
<name>A0A8E2F3W8_9PEZI</name>
<sequence length="172" mass="19281">MQKQSGISRNPEYDPLASSTGHFKRRDDGRRQAPLAFLNTRFGRNQKVGPLQPKQRRRDTSFAYQTLSSPAALTSAAQGPLCPAIPALTSIAPNAPAKLTQSSNEQSDDESDVELELIHEWYTNPMLPNNHISKLREFLPTADSQNYRLQLGSKFATKFPRENRSSQREIGI</sequence>
<dbReference type="Proteomes" id="UP000250140">
    <property type="component" value="Unassembled WGS sequence"/>
</dbReference>
<dbReference type="EMBL" id="KV749319">
    <property type="protein sequence ID" value="OCL10011.1"/>
    <property type="molecule type" value="Genomic_DNA"/>
</dbReference>
<organism evidence="2 3">
    <name type="scientific">Glonium stellatum</name>
    <dbReference type="NCBI Taxonomy" id="574774"/>
    <lineage>
        <taxon>Eukaryota</taxon>
        <taxon>Fungi</taxon>
        <taxon>Dikarya</taxon>
        <taxon>Ascomycota</taxon>
        <taxon>Pezizomycotina</taxon>
        <taxon>Dothideomycetes</taxon>
        <taxon>Pleosporomycetidae</taxon>
        <taxon>Gloniales</taxon>
        <taxon>Gloniaceae</taxon>
        <taxon>Glonium</taxon>
    </lineage>
</organism>
<dbReference type="OrthoDB" id="10479434at2759"/>
<keyword evidence="3" id="KW-1185">Reference proteome</keyword>